<accession>A0A223RZX0</accession>
<protein>
    <submittedName>
        <fullName evidence="1">Uncharacterized protein</fullName>
    </submittedName>
</protein>
<dbReference type="KEGG" id="ngv:CDO52_00175"/>
<reference evidence="1 2" key="1">
    <citation type="submission" date="2017-08" db="EMBL/GenBank/DDBJ databases">
        <title>The complete genome sequence of Nocardiopsis gilva YIM 90087.</title>
        <authorList>
            <person name="Yin M."/>
            <person name="Tang S."/>
        </authorList>
    </citation>
    <scope>NUCLEOTIDE SEQUENCE [LARGE SCALE GENOMIC DNA]</scope>
    <source>
        <strain evidence="1 2">YIM 90087</strain>
    </source>
</reference>
<dbReference type="Proteomes" id="UP000215005">
    <property type="component" value="Chromosome"/>
</dbReference>
<evidence type="ECO:0000313" key="1">
    <source>
        <dbReference type="EMBL" id="ASU81404.1"/>
    </source>
</evidence>
<dbReference type="AlphaFoldDB" id="A0A223RZX0"/>
<name>A0A223RZX0_9ACTN</name>
<dbReference type="RefSeq" id="WP_017619389.1">
    <property type="nucleotide sequence ID" value="NZ_ANBG01000240.1"/>
</dbReference>
<dbReference type="EMBL" id="CP022753">
    <property type="protein sequence ID" value="ASU81404.1"/>
    <property type="molecule type" value="Genomic_DNA"/>
</dbReference>
<evidence type="ECO:0000313" key="2">
    <source>
        <dbReference type="Proteomes" id="UP000215005"/>
    </source>
</evidence>
<proteinExistence type="predicted"/>
<organism evidence="1 2">
    <name type="scientific">Nocardiopsis gilva YIM 90087</name>
    <dbReference type="NCBI Taxonomy" id="1235441"/>
    <lineage>
        <taxon>Bacteria</taxon>
        <taxon>Bacillati</taxon>
        <taxon>Actinomycetota</taxon>
        <taxon>Actinomycetes</taxon>
        <taxon>Streptosporangiales</taxon>
        <taxon>Nocardiopsidaceae</taxon>
        <taxon>Nocardiopsis</taxon>
    </lineage>
</organism>
<sequence length="122" mass="12843">MPGIDLSHLETPVLEPFVVTLPQPAGEIRLRPITALPAEGHAALLRITAALADLDQDDQRSVMAAMADALPDLDALLRAACPSKTVANQLMTVLNAHLEEKIRVALGYIGQDQAGEASPSAS</sequence>
<keyword evidence="2" id="KW-1185">Reference proteome</keyword>
<gene>
    <name evidence="1" type="ORF">CDO52_00175</name>
</gene>